<dbReference type="Pfam" id="PF16076">
    <property type="entry name" value="Acyltransf_C"/>
    <property type="match status" value="1"/>
</dbReference>
<dbReference type="PANTHER" id="PTHR10983">
    <property type="entry name" value="1-ACYLGLYCEROL-3-PHOSPHATE ACYLTRANSFERASE-RELATED"/>
    <property type="match status" value="1"/>
</dbReference>
<protein>
    <submittedName>
        <fullName evidence="6">Acyltransferase, putative</fullName>
    </submittedName>
</protein>
<name>A0A0S4J7G6_BODSA</name>
<dbReference type="EMBL" id="CYKH01001226">
    <property type="protein sequence ID" value="CUG86000.1"/>
    <property type="molecule type" value="Genomic_DNA"/>
</dbReference>
<evidence type="ECO:0000256" key="3">
    <source>
        <dbReference type="ARBA" id="ARBA00023315"/>
    </source>
</evidence>
<dbReference type="VEuPathDB" id="TriTrypDB:BSAL_06345"/>
<dbReference type="GO" id="GO:0012505">
    <property type="term" value="C:endomembrane system"/>
    <property type="evidence" value="ECO:0007669"/>
    <property type="project" value="TreeGrafter"/>
</dbReference>
<keyword evidence="4" id="KW-0812">Transmembrane</keyword>
<dbReference type="PANTHER" id="PTHR10983:SF16">
    <property type="entry name" value="LYSOCARDIOLIPIN ACYLTRANSFERASE 1"/>
    <property type="match status" value="1"/>
</dbReference>
<evidence type="ECO:0000313" key="7">
    <source>
        <dbReference type="Proteomes" id="UP000051952"/>
    </source>
</evidence>
<keyword evidence="4" id="KW-0472">Membrane</keyword>
<dbReference type="InterPro" id="IPR032098">
    <property type="entry name" value="Acyltransf_C"/>
</dbReference>
<keyword evidence="7" id="KW-1185">Reference proteome</keyword>
<comment type="similarity">
    <text evidence="1">Belongs to the 1-acyl-sn-glycerol-3-phosphate acyltransferase family.</text>
</comment>
<dbReference type="AlphaFoldDB" id="A0A0S4J7G6"/>
<gene>
    <name evidence="6" type="ORF">BSAL_06345</name>
</gene>
<accession>A0A0S4J7G6</accession>
<dbReference type="InterPro" id="IPR002123">
    <property type="entry name" value="Plipid/glycerol_acylTrfase"/>
</dbReference>
<evidence type="ECO:0000256" key="2">
    <source>
        <dbReference type="ARBA" id="ARBA00022679"/>
    </source>
</evidence>
<organism evidence="6 7">
    <name type="scientific">Bodo saltans</name>
    <name type="common">Flagellated protozoan</name>
    <dbReference type="NCBI Taxonomy" id="75058"/>
    <lineage>
        <taxon>Eukaryota</taxon>
        <taxon>Discoba</taxon>
        <taxon>Euglenozoa</taxon>
        <taxon>Kinetoplastea</taxon>
        <taxon>Metakinetoplastina</taxon>
        <taxon>Eubodonida</taxon>
        <taxon>Bodonidae</taxon>
        <taxon>Bodo</taxon>
    </lineage>
</organism>
<keyword evidence="4" id="KW-1133">Transmembrane helix</keyword>
<dbReference type="SMART" id="SM00563">
    <property type="entry name" value="PlsC"/>
    <property type="match status" value="1"/>
</dbReference>
<feature type="transmembrane region" description="Helical" evidence="4">
    <location>
        <begin position="7"/>
        <end position="34"/>
    </location>
</feature>
<feature type="domain" description="Phospholipid/glycerol acyltransferase" evidence="5">
    <location>
        <begin position="104"/>
        <end position="226"/>
    </location>
</feature>
<feature type="transmembrane region" description="Helical" evidence="4">
    <location>
        <begin position="367"/>
        <end position="386"/>
    </location>
</feature>
<keyword evidence="2 6" id="KW-0808">Transferase</keyword>
<evidence type="ECO:0000313" key="6">
    <source>
        <dbReference type="EMBL" id="CUG86000.1"/>
    </source>
</evidence>
<sequence length="399" mass="45598">MTVTIQGVVFVLTLTITAMTGCFILTPITTIPLILWTKVLGHKEGLVFDVVHRWNNLIQGTWFYLVSWLLESMLKVKYDVTLVNSLGKSIEEVLRRPTKPGKFNIVISNHRTRIDWMLLWMLFAKTDLLFTLKIVLKGELSSTPFFGWTMQTFRFLFLSRKWEADKVHLDKVFRYMKLHDERATFLIFPEGSDLSQSNIDRSSKYATENHLPVFKHVLNPRVTGLLAMKNMIGAENIDRIFDITMGYSDHPQGGRPNEASLVNGRMPLRLHFLVSAHTIGANGVPADDAGFKQWVEKQFEKKESMLSEFYSSSPCQFAPQSVKRAYGAAATVDTKRDVHVPKWSIGLSVIVWILPSLYVWVRQVVVEQNVLLILYVVAATAFYVAVSKKFGGIDKWLMF</sequence>
<keyword evidence="3 6" id="KW-0012">Acyltransferase</keyword>
<reference evidence="7" key="1">
    <citation type="submission" date="2015-09" db="EMBL/GenBank/DDBJ databases">
        <authorList>
            <consortium name="Pathogen Informatics"/>
        </authorList>
    </citation>
    <scope>NUCLEOTIDE SEQUENCE [LARGE SCALE GENOMIC DNA]</scope>
    <source>
        <strain evidence="7">Lake Konstanz</strain>
    </source>
</reference>
<feature type="transmembrane region" description="Helical" evidence="4">
    <location>
        <begin position="343"/>
        <end position="361"/>
    </location>
</feature>
<dbReference type="SUPFAM" id="SSF69593">
    <property type="entry name" value="Glycerol-3-phosphate (1)-acyltransferase"/>
    <property type="match status" value="1"/>
</dbReference>
<dbReference type="Proteomes" id="UP000051952">
    <property type="component" value="Unassembled WGS sequence"/>
</dbReference>
<proteinExistence type="inferred from homology"/>
<dbReference type="GO" id="GO:0016746">
    <property type="term" value="F:acyltransferase activity"/>
    <property type="evidence" value="ECO:0007669"/>
    <property type="project" value="UniProtKB-KW"/>
</dbReference>
<evidence type="ECO:0000256" key="1">
    <source>
        <dbReference type="ARBA" id="ARBA00008655"/>
    </source>
</evidence>
<dbReference type="OrthoDB" id="186786at2759"/>
<dbReference type="CDD" id="cd07990">
    <property type="entry name" value="LPLAT_LCLAT1-like"/>
    <property type="match status" value="1"/>
</dbReference>
<dbReference type="OMA" id="ISNHRTR"/>
<evidence type="ECO:0000256" key="4">
    <source>
        <dbReference type="SAM" id="Phobius"/>
    </source>
</evidence>
<dbReference type="Pfam" id="PF01553">
    <property type="entry name" value="Acyltransferase"/>
    <property type="match status" value="1"/>
</dbReference>
<evidence type="ECO:0000259" key="5">
    <source>
        <dbReference type="SMART" id="SM00563"/>
    </source>
</evidence>